<keyword evidence="1" id="KW-0732">Signal</keyword>
<feature type="domain" description="Putative auto-transporter adhesin head GIN" evidence="2">
    <location>
        <begin position="141"/>
        <end position="253"/>
    </location>
</feature>
<evidence type="ECO:0000313" key="4">
    <source>
        <dbReference type="EMBL" id="MDB9005668.1"/>
    </source>
</evidence>
<reference evidence="3 6" key="1">
    <citation type="submission" date="2015-09" db="EMBL/GenBank/DDBJ databases">
        <authorList>
            <consortium name="Pathogen Informatics"/>
        </authorList>
    </citation>
    <scope>NUCLEOTIDE SEQUENCE [LARGE SCALE GENOMIC DNA]</scope>
    <source>
        <strain evidence="3 6">2789STDY5608872</strain>
    </source>
</reference>
<dbReference type="InterPro" id="IPR021255">
    <property type="entry name" value="DUF2807"/>
</dbReference>
<organism evidence="3 6">
    <name type="scientific">Parabacteroides distasonis</name>
    <dbReference type="NCBI Taxonomy" id="823"/>
    <lineage>
        <taxon>Bacteria</taxon>
        <taxon>Pseudomonadati</taxon>
        <taxon>Bacteroidota</taxon>
        <taxon>Bacteroidia</taxon>
        <taxon>Bacteroidales</taxon>
        <taxon>Tannerellaceae</taxon>
        <taxon>Parabacteroides</taxon>
    </lineage>
</organism>
<reference evidence="4" key="3">
    <citation type="submission" date="2023-01" db="EMBL/GenBank/DDBJ databases">
        <title>Human gut microbiome strain richness.</title>
        <authorList>
            <person name="Chen-Liaw A."/>
        </authorList>
    </citation>
    <scope>NUCLEOTIDE SEQUENCE</scope>
    <source>
        <strain evidence="4">RTP21484st1_E5_RTP21484_190118</strain>
    </source>
</reference>
<dbReference type="EMBL" id="CYXP01000009">
    <property type="protein sequence ID" value="CUN30077.1"/>
    <property type="molecule type" value="Genomic_DNA"/>
</dbReference>
<feature type="signal peptide" evidence="1">
    <location>
        <begin position="1"/>
        <end position="21"/>
    </location>
</feature>
<dbReference type="Pfam" id="PF10988">
    <property type="entry name" value="DUF2807"/>
    <property type="match status" value="1"/>
</dbReference>
<proteinExistence type="predicted"/>
<sequence>MKTRVSLFIFCIQMIAVCGFAADKRIDGNGNPETREIKISDYDEITFVGSADFEYEQSDKAPYLSVTIDENLFDYLVTEVEGGTLKIYPKSIKKGFNNNSYDLRPTVYKIKSNSKELKELNTVGSGSFIISKPTKVNRMEINMAGSGNVELRGPVKGYKLECNMAGSGNIIAKDIQLDNLSCSLASSGEIEVIGTVDRASFNVAGSGEIKAFDCQARKAECNIASSGEISVYATQILDANIVGSGEIHYKGDPEISKSIMGSGSINKVK</sequence>
<dbReference type="Proteomes" id="UP000441358">
    <property type="component" value="Unassembled WGS sequence"/>
</dbReference>
<dbReference type="SMR" id="A0A173VV88"/>
<dbReference type="DNASU" id="5308236"/>
<dbReference type="EMBL" id="JAQMPJ010000009">
    <property type="protein sequence ID" value="MDB9005668.1"/>
    <property type="molecule type" value="Genomic_DNA"/>
</dbReference>
<dbReference type="EMBL" id="WKMC01000004">
    <property type="protein sequence ID" value="MRZ50233.1"/>
    <property type="molecule type" value="Genomic_DNA"/>
</dbReference>
<dbReference type="Proteomes" id="UP000095591">
    <property type="component" value="Unassembled WGS sequence"/>
</dbReference>
<protein>
    <submittedName>
        <fullName evidence="4">DUF2807 domain-containing protein</fullName>
    </submittedName>
    <submittedName>
        <fullName evidence="3">Protein of uncharacterized function (DUF2807)</fullName>
    </submittedName>
</protein>
<evidence type="ECO:0000313" key="6">
    <source>
        <dbReference type="Proteomes" id="UP000095591"/>
    </source>
</evidence>
<dbReference type="PANTHER" id="PTHR39200:SF1">
    <property type="entry name" value="AUTO-TRANSPORTER ADHESIN HEAD GIN DOMAIN-CONTAINING PROTEIN-RELATED"/>
    <property type="match status" value="1"/>
</dbReference>
<evidence type="ECO:0000259" key="2">
    <source>
        <dbReference type="Pfam" id="PF10988"/>
    </source>
</evidence>
<name>A0A173VV88_PARDI</name>
<evidence type="ECO:0000256" key="1">
    <source>
        <dbReference type="SAM" id="SignalP"/>
    </source>
</evidence>
<reference evidence="5 7" key="2">
    <citation type="journal article" date="2019" name="Nat. Med.">
        <title>A library of human gut bacterial isolates paired with longitudinal multiomics data enables mechanistic microbiome research.</title>
        <authorList>
            <person name="Poyet M."/>
            <person name="Groussin M."/>
            <person name="Gibbons S.M."/>
            <person name="Avila-Pacheco J."/>
            <person name="Jiang X."/>
            <person name="Kearney S.M."/>
            <person name="Perrotta A.R."/>
            <person name="Berdy B."/>
            <person name="Zhao S."/>
            <person name="Lieberman T.D."/>
            <person name="Swanson P.K."/>
            <person name="Smith M."/>
            <person name="Roesemann S."/>
            <person name="Alexander J.E."/>
            <person name="Rich S.A."/>
            <person name="Livny J."/>
            <person name="Vlamakis H."/>
            <person name="Clish C."/>
            <person name="Bullock K."/>
            <person name="Deik A."/>
            <person name="Scott J."/>
            <person name="Pierce K.A."/>
            <person name="Xavier R.J."/>
            <person name="Alm E.J."/>
        </authorList>
    </citation>
    <scope>NUCLEOTIDE SEQUENCE [LARGE SCALE GENOMIC DNA]</scope>
    <source>
        <strain evidence="5 7">BIOML-A32</strain>
    </source>
</reference>
<evidence type="ECO:0000313" key="3">
    <source>
        <dbReference type="EMBL" id="CUN30077.1"/>
    </source>
</evidence>
<dbReference type="Proteomes" id="UP001210126">
    <property type="component" value="Unassembled WGS sequence"/>
</dbReference>
<dbReference type="Gene3D" id="2.160.20.120">
    <property type="match status" value="1"/>
</dbReference>
<evidence type="ECO:0000313" key="7">
    <source>
        <dbReference type="Proteomes" id="UP000441358"/>
    </source>
</evidence>
<gene>
    <name evidence="3" type="ORF">ERS852429_03503</name>
    <name evidence="5" type="ORF">GKD66_08355</name>
    <name evidence="4" type="ORF">PN599_11715</name>
</gene>
<feature type="chain" id="PRO_5044057114" evidence="1">
    <location>
        <begin position="22"/>
        <end position="269"/>
    </location>
</feature>
<dbReference type="OMA" id="MEINMAG"/>
<dbReference type="AlphaFoldDB" id="A0A173VV88"/>
<accession>A0A173VV88</accession>
<evidence type="ECO:0000313" key="5">
    <source>
        <dbReference type="EMBL" id="MRZ50233.1"/>
    </source>
</evidence>
<dbReference type="PANTHER" id="PTHR39200">
    <property type="entry name" value="HYPOTHETICAL EXPORTED PROTEIN"/>
    <property type="match status" value="1"/>
</dbReference>
<dbReference type="RefSeq" id="WP_009016751.1">
    <property type="nucleotide sequence ID" value="NZ_CABMKT010000001.1"/>
</dbReference>